<dbReference type="InterPro" id="IPR018965">
    <property type="entry name" value="Ub-activating_enz_E1_C"/>
</dbReference>
<evidence type="ECO:0000256" key="11">
    <source>
        <dbReference type="PROSITE-ProRule" id="PRU10132"/>
    </source>
</evidence>
<dbReference type="Pfam" id="PF09358">
    <property type="entry name" value="E1_UFD"/>
    <property type="match status" value="1"/>
</dbReference>
<evidence type="ECO:0000256" key="10">
    <source>
        <dbReference type="ARBA" id="ARBA00022840"/>
    </source>
</evidence>
<keyword evidence="8 12" id="KW-0547">Nucleotide-binding</keyword>
<dbReference type="NCBIfam" id="TIGR01408">
    <property type="entry name" value="Ube1"/>
    <property type="match status" value="1"/>
</dbReference>
<dbReference type="AlphaFoldDB" id="A0A922E719"/>
<evidence type="ECO:0000256" key="7">
    <source>
        <dbReference type="ARBA" id="ARBA00022598"/>
    </source>
</evidence>
<name>A0A922E719_CARIL</name>
<dbReference type="EC" id="6.2.1.45" evidence="6"/>
<dbReference type="InterPro" id="IPR018075">
    <property type="entry name" value="UBQ-activ_enz_E1"/>
</dbReference>
<accession>A0A922E719</accession>
<dbReference type="PANTHER" id="PTHR10953:SF4">
    <property type="entry name" value="UBIQUITIN-ACTIVATING ENZYME E1 C-TERMINAL DOMAIN-CONTAINING PROTEIN"/>
    <property type="match status" value="1"/>
</dbReference>
<dbReference type="Pfam" id="PF10585">
    <property type="entry name" value="UBA_E1_SCCH"/>
    <property type="match status" value="1"/>
</dbReference>
<evidence type="ECO:0000256" key="13">
    <source>
        <dbReference type="SAM" id="MobiDB-lite"/>
    </source>
</evidence>
<keyword evidence="7 12" id="KW-0436">Ligase</keyword>
<dbReference type="CDD" id="cd01490">
    <property type="entry name" value="Ube1_repeat2"/>
    <property type="match status" value="1"/>
</dbReference>
<proteinExistence type="inferred from homology"/>
<dbReference type="GO" id="GO:0006511">
    <property type="term" value="P:ubiquitin-dependent protein catabolic process"/>
    <property type="evidence" value="ECO:0007669"/>
    <property type="project" value="TreeGrafter"/>
</dbReference>
<comment type="subunit">
    <text evidence="5">Monomer.</text>
</comment>
<feature type="compositionally biased region" description="Low complexity" evidence="13">
    <location>
        <begin position="32"/>
        <end position="42"/>
    </location>
</feature>
<dbReference type="CDD" id="cd01491">
    <property type="entry name" value="Ube1_repeat1"/>
    <property type="match status" value="1"/>
</dbReference>
<dbReference type="Pfam" id="PF16190">
    <property type="entry name" value="E1_FCCH"/>
    <property type="match status" value="1"/>
</dbReference>
<evidence type="ECO:0000313" key="15">
    <source>
        <dbReference type="EMBL" id="KAG6697724.1"/>
    </source>
</evidence>
<dbReference type="GO" id="GO:0006974">
    <property type="term" value="P:DNA damage response"/>
    <property type="evidence" value="ECO:0007669"/>
    <property type="project" value="TreeGrafter"/>
</dbReference>
<dbReference type="FunFam" id="1.10.10.2660:FF:000002">
    <property type="entry name" value="Ubiquitin-activating enzyme E1 2"/>
    <property type="match status" value="1"/>
</dbReference>
<organism evidence="15 16">
    <name type="scientific">Carya illinoinensis</name>
    <name type="common">Pecan</name>
    <dbReference type="NCBI Taxonomy" id="32201"/>
    <lineage>
        <taxon>Eukaryota</taxon>
        <taxon>Viridiplantae</taxon>
        <taxon>Streptophyta</taxon>
        <taxon>Embryophyta</taxon>
        <taxon>Tracheophyta</taxon>
        <taxon>Spermatophyta</taxon>
        <taxon>Magnoliopsida</taxon>
        <taxon>eudicotyledons</taxon>
        <taxon>Gunneridae</taxon>
        <taxon>Pentapetalae</taxon>
        <taxon>rosids</taxon>
        <taxon>fabids</taxon>
        <taxon>Fagales</taxon>
        <taxon>Juglandaceae</taxon>
        <taxon>Carya</taxon>
    </lineage>
</organism>
<evidence type="ECO:0000256" key="6">
    <source>
        <dbReference type="ARBA" id="ARBA00012990"/>
    </source>
</evidence>
<comment type="similarity">
    <text evidence="4 12">Belongs to the ubiquitin-activating E1 family.</text>
</comment>
<dbReference type="InterPro" id="IPR033127">
    <property type="entry name" value="UBQ-activ_enz_E1_Cys_AS"/>
</dbReference>
<dbReference type="GO" id="GO:0005737">
    <property type="term" value="C:cytoplasm"/>
    <property type="evidence" value="ECO:0007669"/>
    <property type="project" value="TreeGrafter"/>
</dbReference>
<dbReference type="InterPro" id="IPR032420">
    <property type="entry name" value="E1_4HB"/>
</dbReference>
<dbReference type="FunFam" id="3.10.290.60:FF:000001">
    <property type="entry name" value="Ubiquitin-activating enzyme E1 2"/>
    <property type="match status" value="1"/>
</dbReference>
<comment type="caution">
    <text evidence="15">The sequence shown here is derived from an EMBL/GenBank/DDBJ whole genome shotgun (WGS) entry which is preliminary data.</text>
</comment>
<evidence type="ECO:0000313" key="16">
    <source>
        <dbReference type="Proteomes" id="UP000811246"/>
    </source>
</evidence>
<dbReference type="InterPro" id="IPR018074">
    <property type="entry name" value="UBQ-activ_enz_E1_CS"/>
</dbReference>
<dbReference type="PANTHER" id="PTHR10953">
    <property type="entry name" value="UBIQUITIN-ACTIVATING ENZYME E1"/>
    <property type="match status" value="1"/>
</dbReference>
<evidence type="ECO:0000259" key="14">
    <source>
        <dbReference type="SMART" id="SM00985"/>
    </source>
</evidence>
<evidence type="ECO:0000256" key="4">
    <source>
        <dbReference type="ARBA" id="ARBA00005673"/>
    </source>
</evidence>
<dbReference type="InterPro" id="IPR019572">
    <property type="entry name" value="UBA_E1_SCCH"/>
</dbReference>
<dbReference type="InterPro" id="IPR032418">
    <property type="entry name" value="E1_FCCH"/>
</dbReference>
<keyword evidence="10 12" id="KW-0067">ATP-binding</keyword>
<protein>
    <recommendedName>
        <fullName evidence="6">E1 ubiquitin-activating enzyme</fullName>
        <ecNumber evidence="6">6.2.1.45</ecNumber>
    </recommendedName>
</protein>
<sequence>MLPRKRAAGAEAVQTTTESSPKKHCTAVTTGNSRSNDDNNNSIANTEDHIMALGNGNSIDIDEDLHSRQLAVYGRETMRRLFASNVLISGMQGLGAEIAKNLVLAGVKSVTLHDEGAVELWDLSGNFIFSEDDVGKNRALASIQKLQELNNSVVISTLTTELTKEQLSDFQVVVFTDISLERAIEFDDYCHNHQPPISFIKSEVRGLFGSMFCDFGPEFTVFDVDGKDPHTGIIASISNDNPALVTCVDDERLEFQDGDLVVFSEVNGMKELNDGKPRKIKNVRPYSFAIEEDTAKYSAYVKGGIVTQVKQPKVLKFKPLREALKDPGDFLLSDFSKFDRPPLLHLAFQVLDKFQSEFGHFPVAGSEDDAQKFISSVTSMNDALSDGRLEEVVKACSGKFHPLFQFFYFESVESLPAEPLLPSDLKPLNSRYDAQISVFGSKIQKKLEDAKIFVVGSGALGCEFLKNLALMGVSCGKQGKLTITDDDVIEKSNLSRQFLFRDWNIGQAKSTVAASAAALINPSLNIEALQNRAGPETENVFNDEFWENLSVVVNALDNVNARLYIDQRCLYFQKPLLESGTLGAKCNTQMVIPHLTENYGASRDPPEKQAPMCTVHSFPHNIDHCLTWARSEFEGLLEKTPAEVNTYLTNPNEYASAMKKAGDAQARDNLERVLECLDKERCETFQDCINWARLKFEDYFANRVKQLTYTFPEDATTSNGAPFWSAPKRFPRPLQFSVDDPSHLYFIMSGSVLRAETFGIPIPDWVKSPRKLADAANQVIVPDFQPKRGVKIVTDEKASSFSTSSIDDAAVIDELIMKLEERRKLLSPGFRMNSIQFEKDDDTNYHMDLIAGLANMRARNYGIPEVDKLKAKFIAGRIIPAIATSTAMATGLVCLELYKVLDGGHKLQDYRNTFANLALPLFSIAEPVPPKVIKHKDMSWTVWDRWILKDNPTLKELLQWLKNRGLNAYSISHGSCLLYNSIFPKHRERMDKKLVDLVRNVAKAELPPYRQHFDVVVACEDDDDKDVDIPLVSIYFR</sequence>
<dbReference type="Pfam" id="PF16191">
    <property type="entry name" value="E1_4HB"/>
    <property type="match status" value="1"/>
</dbReference>
<dbReference type="Pfam" id="PF00899">
    <property type="entry name" value="ThiF"/>
    <property type="match status" value="2"/>
</dbReference>
<comment type="pathway">
    <text evidence="3">Protein modification; protein ubiquitination.</text>
</comment>
<feature type="region of interest" description="Disordered" evidence="13">
    <location>
        <begin position="1"/>
        <end position="44"/>
    </location>
</feature>
<dbReference type="FunFam" id="3.40.50.720:FF:000015">
    <property type="entry name" value="Ubiquitin-activating enzyme E1 1"/>
    <property type="match status" value="1"/>
</dbReference>
<dbReference type="GO" id="GO:0005634">
    <property type="term" value="C:nucleus"/>
    <property type="evidence" value="ECO:0007669"/>
    <property type="project" value="TreeGrafter"/>
</dbReference>
<evidence type="ECO:0000256" key="12">
    <source>
        <dbReference type="RuleBase" id="RU000519"/>
    </source>
</evidence>
<feature type="active site" description="Glycyl thioester intermediate" evidence="11">
    <location>
        <position position="613"/>
    </location>
</feature>
<dbReference type="GO" id="GO:0004839">
    <property type="term" value="F:ubiquitin activating enzyme activity"/>
    <property type="evidence" value="ECO:0007669"/>
    <property type="project" value="UniProtKB-EC"/>
</dbReference>
<gene>
    <name evidence="15" type="ORF">I3842_09G215700</name>
</gene>
<evidence type="ECO:0000256" key="8">
    <source>
        <dbReference type="ARBA" id="ARBA00022741"/>
    </source>
</evidence>
<dbReference type="InterPro" id="IPR045886">
    <property type="entry name" value="ThiF/MoeB/HesA"/>
</dbReference>
<dbReference type="PROSITE" id="PS00865">
    <property type="entry name" value="UBIQUITIN_ACTIVAT_2"/>
    <property type="match status" value="1"/>
</dbReference>
<evidence type="ECO:0000256" key="2">
    <source>
        <dbReference type="ARBA" id="ARBA00002457"/>
    </source>
</evidence>
<dbReference type="SMART" id="SM00985">
    <property type="entry name" value="UBA_e1_C"/>
    <property type="match status" value="1"/>
</dbReference>
<keyword evidence="9 12" id="KW-0833">Ubl conjugation pathway</keyword>
<evidence type="ECO:0000256" key="5">
    <source>
        <dbReference type="ARBA" id="ARBA00011245"/>
    </source>
</evidence>
<dbReference type="FunFam" id="2.40.30.180:FF:000001">
    <property type="entry name" value="ubiquitin-like modifier-activating enzyme 1"/>
    <property type="match status" value="1"/>
</dbReference>
<dbReference type="GO" id="GO:0004842">
    <property type="term" value="F:ubiquitin-protein transferase activity"/>
    <property type="evidence" value="ECO:0007669"/>
    <property type="project" value="UniProtKB-ARBA"/>
</dbReference>
<evidence type="ECO:0000256" key="1">
    <source>
        <dbReference type="ARBA" id="ARBA00000488"/>
    </source>
</evidence>
<comment type="function">
    <text evidence="2">Activates ubiquitin by first adenylating its C-terminal glycine residue with ATP, and thereafter linking this residue to the side chain of a cysteine residue in E1, yielding a ubiquitin-E1 thioester and free AMP.</text>
</comment>
<dbReference type="GO" id="GO:0005524">
    <property type="term" value="F:ATP binding"/>
    <property type="evidence" value="ECO:0007669"/>
    <property type="project" value="UniProtKB-KW"/>
</dbReference>
<dbReference type="FunFam" id="3.50.50.80:FF:000003">
    <property type="entry name" value="Ubiquitin-activating enzyme E1 2"/>
    <property type="match status" value="1"/>
</dbReference>
<dbReference type="InterPro" id="IPR000594">
    <property type="entry name" value="ThiF_NAD_FAD-bd"/>
</dbReference>
<evidence type="ECO:0000256" key="9">
    <source>
        <dbReference type="ARBA" id="ARBA00022786"/>
    </source>
</evidence>
<evidence type="ECO:0000256" key="3">
    <source>
        <dbReference type="ARBA" id="ARBA00004906"/>
    </source>
</evidence>
<reference evidence="15" key="1">
    <citation type="submission" date="2021-01" db="EMBL/GenBank/DDBJ databases">
        <authorList>
            <person name="Lovell J.T."/>
            <person name="Bentley N."/>
            <person name="Bhattarai G."/>
            <person name="Jenkins J.W."/>
            <person name="Sreedasyam A."/>
            <person name="Alarcon Y."/>
            <person name="Bock C."/>
            <person name="Boston L."/>
            <person name="Carlson J."/>
            <person name="Cervantes K."/>
            <person name="Clermont K."/>
            <person name="Krom N."/>
            <person name="Kubenka K."/>
            <person name="Mamidi S."/>
            <person name="Mattison C."/>
            <person name="Monteros M."/>
            <person name="Pisani C."/>
            <person name="Plott C."/>
            <person name="Rajasekar S."/>
            <person name="Rhein H.S."/>
            <person name="Rohla C."/>
            <person name="Song M."/>
            <person name="Hilaire R.S."/>
            <person name="Shu S."/>
            <person name="Wells L."/>
            <person name="Wang X."/>
            <person name="Webber J."/>
            <person name="Heerema R.J."/>
            <person name="Klein P."/>
            <person name="Conner P."/>
            <person name="Grauke L."/>
            <person name="Grimwood J."/>
            <person name="Schmutz J."/>
            <person name="Randall J.J."/>
        </authorList>
    </citation>
    <scope>NUCLEOTIDE SEQUENCE</scope>
    <source>
        <tissue evidence="15">Leaf</tissue>
    </source>
</reference>
<comment type="catalytic activity">
    <reaction evidence="1">
        <text>ATP + ubiquitin + [E1 ubiquitin-activating enzyme]-L-cysteine = AMP + diphosphate + S-ubiquitinyl-[E1 ubiquitin-activating enzyme]-L-cysteine.</text>
        <dbReference type="EC" id="6.2.1.45"/>
    </reaction>
</comment>
<dbReference type="Proteomes" id="UP000811246">
    <property type="component" value="Chromosome 9"/>
</dbReference>
<dbReference type="PROSITE" id="PS00536">
    <property type="entry name" value="UBIQUITIN_ACTIVAT_1"/>
    <property type="match status" value="1"/>
</dbReference>
<dbReference type="EMBL" id="CM031833">
    <property type="protein sequence ID" value="KAG6697724.1"/>
    <property type="molecule type" value="Genomic_DNA"/>
</dbReference>
<feature type="domain" description="Ubiquitin-activating enzyme E1 C-terminal" evidence="14">
    <location>
        <begin position="910"/>
        <end position="1032"/>
    </location>
</feature>